<gene>
    <name evidence="4" type="ORF">A2Z67_06295</name>
</gene>
<comment type="caution">
    <text evidence="4">The sequence shown here is derived from an EMBL/GenBank/DDBJ whole genome shotgun (WGS) entry which is preliminary data.</text>
</comment>
<dbReference type="EMBL" id="MGFQ01000055">
    <property type="protein sequence ID" value="OGM08197.1"/>
    <property type="molecule type" value="Genomic_DNA"/>
</dbReference>
<accession>A0A1F7WZM5</accession>
<dbReference type="NCBIfam" id="TIGR01554">
    <property type="entry name" value="major_cap_HK97"/>
    <property type="match status" value="1"/>
</dbReference>
<sequence length="341" mass="38116">MKDIDVLKKDAEGQYSTLTAMLEEAEREEKELNEAIKPVLLMLQNDGRLVPRKGKRMEINQVLSSDDAPELLPVAFDQRIRTAAENLQNLRQYTRVMPVDAVTTYFPKVTAMRRSYIASPEVDPNHYGIKLSTESVTIQDYEMATGINKNLIKDSNWNMLALILDAVGYAMKIGENIDIMNSYVNGAFFTDTATGNAFDLDDISDMIAAIEETQQFMPSTIFVGTEIGSKIRKMDEFQNVAFFGARDIWVSGKLTNLFGLQLVSTPFLDRDALGAKRSTRCVVMYDGNFPAIYAELEPVTVQSEDSLLKNLTNTIARERRAVKVVDDKAAGVITDINPSNL</sequence>
<feature type="domain" description="Phage capsid-like C-terminal" evidence="3">
    <location>
        <begin position="71"/>
        <end position="333"/>
    </location>
</feature>
<feature type="coiled-coil region" evidence="2">
    <location>
        <begin position="8"/>
        <end position="35"/>
    </location>
</feature>
<proteinExistence type="predicted"/>
<dbReference type="SUPFAM" id="SSF56563">
    <property type="entry name" value="Major capsid protein gp5"/>
    <property type="match status" value="1"/>
</dbReference>
<evidence type="ECO:0000313" key="5">
    <source>
        <dbReference type="Proteomes" id="UP000176939"/>
    </source>
</evidence>
<protein>
    <recommendedName>
        <fullName evidence="3">Phage capsid-like C-terminal domain-containing protein</fullName>
    </recommendedName>
</protein>
<dbReference type="InterPro" id="IPR024455">
    <property type="entry name" value="Phage_capsid"/>
</dbReference>
<evidence type="ECO:0000256" key="2">
    <source>
        <dbReference type="SAM" id="Coils"/>
    </source>
</evidence>
<comment type="subcellular location">
    <subcellularLocation>
        <location evidence="1">Virion</location>
    </subcellularLocation>
</comment>
<organism evidence="4 5">
    <name type="scientific">Candidatus Woesebacteria bacterium RBG_13_36_22</name>
    <dbReference type="NCBI Taxonomy" id="1802478"/>
    <lineage>
        <taxon>Bacteria</taxon>
        <taxon>Candidatus Woeseibacteriota</taxon>
    </lineage>
</organism>
<evidence type="ECO:0000259" key="3">
    <source>
        <dbReference type="Pfam" id="PF05065"/>
    </source>
</evidence>
<evidence type="ECO:0000256" key="1">
    <source>
        <dbReference type="ARBA" id="ARBA00004328"/>
    </source>
</evidence>
<dbReference type="Pfam" id="PF05065">
    <property type="entry name" value="Phage_capsid"/>
    <property type="match status" value="1"/>
</dbReference>
<dbReference type="InterPro" id="IPR054612">
    <property type="entry name" value="Phage_capsid-like_C"/>
</dbReference>
<name>A0A1F7WZM5_9BACT</name>
<reference evidence="4 5" key="1">
    <citation type="journal article" date="2016" name="Nat. Commun.">
        <title>Thousands of microbial genomes shed light on interconnected biogeochemical processes in an aquifer system.</title>
        <authorList>
            <person name="Anantharaman K."/>
            <person name="Brown C.T."/>
            <person name="Hug L.A."/>
            <person name="Sharon I."/>
            <person name="Castelle C.J."/>
            <person name="Probst A.J."/>
            <person name="Thomas B.C."/>
            <person name="Singh A."/>
            <person name="Wilkins M.J."/>
            <person name="Karaoz U."/>
            <person name="Brodie E.L."/>
            <person name="Williams K.H."/>
            <person name="Hubbard S.S."/>
            <person name="Banfield J.F."/>
        </authorList>
    </citation>
    <scope>NUCLEOTIDE SEQUENCE [LARGE SCALE GENOMIC DNA]</scope>
</reference>
<keyword evidence="2" id="KW-0175">Coiled coil</keyword>
<evidence type="ECO:0000313" key="4">
    <source>
        <dbReference type="EMBL" id="OGM08197.1"/>
    </source>
</evidence>
<dbReference type="Proteomes" id="UP000176939">
    <property type="component" value="Unassembled WGS sequence"/>
</dbReference>
<dbReference type="AlphaFoldDB" id="A0A1F7WZM5"/>